<keyword evidence="3" id="KW-0805">Transcription regulation</keyword>
<evidence type="ECO:0000256" key="6">
    <source>
        <dbReference type="SAM" id="MobiDB-lite"/>
    </source>
</evidence>
<dbReference type="InterPro" id="IPR004839">
    <property type="entry name" value="Aminotransferase_I/II_large"/>
</dbReference>
<dbReference type="SUPFAM" id="SSF53383">
    <property type="entry name" value="PLP-dependent transferases"/>
    <property type="match status" value="1"/>
</dbReference>
<dbReference type="AlphaFoldDB" id="A0A1I3CP06"/>
<evidence type="ECO:0000256" key="2">
    <source>
        <dbReference type="ARBA" id="ARBA00022898"/>
    </source>
</evidence>
<feature type="domain" description="HTH gntR-type" evidence="7">
    <location>
        <begin position="21"/>
        <end position="89"/>
    </location>
</feature>
<keyword evidence="2" id="KW-0663">Pyridoxal phosphate</keyword>
<feature type="compositionally biased region" description="Basic and acidic residues" evidence="6">
    <location>
        <begin position="94"/>
        <end position="104"/>
    </location>
</feature>
<organism evidence="8 9">
    <name type="scientific">Nocardioides psychrotolerans</name>
    <dbReference type="NCBI Taxonomy" id="1005945"/>
    <lineage>
        <taxon>Bacteria</taxon>
        <taxon>Bacillati</taxon>
        <taxon>Actinomycetota</taxon>
        <taxon>Actinomycetes</taxon>
        <taxon>Propionibacteriales</taxon>
        <taxon>Nocardioidaceae</taxon>
        <taxon>Nocardioides</taxon>
    </lineage>
</organism>
<sequence length="479" mass="50726">MSTSTISAARTAALVGGFDRSPAYAGLADALRLLIGDGRIGLGTRLPSERELTESLGVSRTTVTRAYAALRDSGYAEARQGSGTFTRVPGGRARAHDRSLLPSSGDREAIDLNCAAASAPPGVAQAYAEATADLPAYLGGHGYFPAGLPELQAAIAATYDARGLPTAPEQVMVTPGALSAAAIVAQAFTGTGDRVLVESPVYPNATLSIRHRGARLAAVPVDPDGWDLGAVATALRETSPRLAYLIPDFQNPTGHLMSEAQREEYAALLRRARTVAVVDEAHQALALDGQQMPRPFAAFAPETITIGSASKTFWGGLRLGWIRSPEGQMERLTGARVGLDLGAPVMEQLVLTRLLARGEEVVDAQRDRLRPQRDRLAAAVAEHLPEWRSRLPGGGLALWCQLPGPLGTALADEAERRGVIIAPGPVFAAEGGLDQFVRIPWTRPGDELEEAVRRIAAAWSVVRDRPQGARRTSARVMVA</sequence>
<keyword evidence="5" id="KW-0804">Transcription</keyword>
<dbReference type="Pfam" id="PF00155">
    <property type="entry name" value="Aminotran_1_2"/>
    <property type="match status" value="1"/>
</dbReference>
<dbReference type="GO" id="GO:0030170">
    <property type="term" value="F:pyridoxal phosphate binding"/>
    <property type="evidence" value="ECO:0007669"/>
    <property type="project" value="InterPro"/>
</dbReference>
<dbReference type="InterPro" id="IPR051446">
    <property type="entry name" value="HTH_trans_reg/aminotransferase"/>
</dbReference>
<keyword evidence="8" id="KW-0808">Transferase</keyword>
<dbReference type="GO" id="GO:0003677">
    <property type="term" value="F:DNA binding"/>
    <property type="evidence" value="ECO:0007669"/>
    <property type="project" value="UniProtKB-KW"/>
</dbReference>
<evidence type="ECO:0000313" key="9">
    <source>
        <dbReference type="Proteomes" id="UP000198649"/>
    </source>
</evidence>
<feature type="region of interest" description="Disordered" evidence="6">
    <location>
        <begin position="80"/>
        <end position="104"/>
    </location>
</feature>
<protein>
    <submittedName>
        <fullName evidence="8">DNA-binding transcriptional regulator, MocR family, contains an aminotransferase domain</fullName>
    </submittedName>
</protein>
<dbReference type="SMART" id="SM00345">
    <property type="entry name" value="HTH_GNTR"/>
    <property type="match status" value="1"/>
</dbReference>
<dbReference type="Gene3D" id="1.10.10.10">
    <property type="entry name" value="Winged helix-like DNA-binding domain superfamily/Winged helix DNA-binding domain"/>
    <property type="match status" value="1"/>
</dbReference>
<dbReference type="Pfam" id="PF00392">
    <property type="entry name" value="GntR"/>
    <property type="match status" value="1"/>
</dbReference>
<dbReference type="GO" id="GO:0008483">
    <property type="term" value="F:transaminase activity"/>
    <property type="evidence" value="ECO:0007669"/>
    <property type="project" value="UniProtKB-KW"/>
</dbReference>
<dbReference type="CDD" id="cd00609">
    <property type="entry name" value="AAT_like"/>
    <property type="match status" value="1"/>
</dbReference>
<gene>
    <name evidence="8" type="ORF">SAMN05216561_102154</name>
</gene>
<dbReference type="InterPro" id="IPR000524">
    <property type="entry name" value="Tscrpt_reg_HTH_GntR"/>
</dbReference>
<reference evidence="8 9" key="1">
    <citation type="submission" date="2016-10" db="EMBL/GenBank/DDBJ databases">
        <authorList>
            <person name="de Groot N.N."/>
        </authorList>
    </citation>
    <scope>NUCLEOTIDE SEQUENCE [LARGE SCALE GENOMIC DNA]</scope>
    <source>
        <strain evidence="8 9">CGMCC 1.11156</strain>
    </source>
</reference>
<dbReference type="Gene3D" id="3.90.1150.10">
    <property type="entry name" value="Aspartate Aminotransferase, domain 1"/>
    <property type="match status" value="1"/>
</dbReference>
<dbReference type="CDD" id="cd07377">
    <property type="entry name" value="WHTH_GntR"/>
    <property type="match status" value="1"/>
</dbReference>
<accession>A0A1I3CP06</accession>
<dbReference type="GO" id="GO:0003700">
    <property type="term" value="F:DNA-binding transcription factor activity"/>
    <property type="evidence" value="ECO:0007669"/>
    <property type="project" value="InterPro"/>
</dbReference>
<dbReference type="OrthoDB" id="199743at2"/>
<comment type="similarity">
    <text evidence="1">In the C-terminal section; belongs to the class-I pyridoxal-phosphate-dependent aminotransferase family.</text>
</comment>
<dbReference type="RefSeq" id="WP_091110279.1">
    <property type="nucleotide sequence ID" value="NZ_BKAF01000002.1"/>
</dbReference>
<dbReference type="PROSITE" id="PS50949">
    <property type="entry name" value="HTH_GNTR"/>
    <property type="match status" value="1"/>
</dbReference>
<evidence type="ECO:0000256" key="3">
    <source>
        <dbReference type="ARBA" id="ARBA00023015"/>
    </source>
</evidence>
<dbReference type="PANTHER" id="PTHR46577">
    <property type="entry name" value="HTH-TYPE TRANSCRIPTIONAL REGULATORY PROTEIN GABR"/>
    <property type="match status" value="1"/>
</dbReference>
<evidence type="ECO:0000313" key="8">
    <source>
        <dbReference type="EMBL" id="SFH76242.1"/>
    </source>
</evidence>
<dbReference type="SUPFAM" id="SSF46785">
    <property type="entry name" value="Winged helix' DNA-binding domain"/>
    <property type="match status" value="1"/>
</dbReference>
<evidence type="ECO:0000259" key="7">
    <source>
        <dbReference type="PROSITE" id="PS50949"/>
    </source>
</evidence>
<dbReference type="InterPro" id="IPR036388">
    <property type="entry name" value="WH-like_DNA-bd_sf"/>
</dbReference>
<keyword evidence="8" id="KW-0032">Aminotransferase</keyword>
<keyword evidence="4 8" id="KW-0238">DNA-binding</keyword>
<keyword evidence="9" id="KW-1185">Reference proteome</keyword>
<dbReference type="InterPro" id="IPR015424">
    <property type="entry name" value="PyrdxlP-dep_Trfase"/>
</dbReference>
<evidence type="ECO:0000256" key="4">
    <source>
        <dbReference type="ARBA" id="ARBA00023125"/>
    </source>
</evidence>
<evidence type="ECO:0000256" key="5">
    <source>
        <dbReference type="ARBA" id="ARBA00023163"/>
    </source>
</evidence>
<dbReference type="PRINTS" id="PR00035">
    <property type="entry name" value="HTHGNTR"/>
</dbReference>
<dbReference type="PANTHER" id="PTHR46577:SF1">
    <property type="entry name" value="HTH-TYPE TRANSCRIPTIONAL REGULATORY PROTEIN GABR"/>
    <property type="match status" value="1"/>
</dbReference>
<dbReference type="EMBL" id="FOQG01000002">
    <property type="protein sequence ID" value="SFH76242.1"/>
    <property type="molecule type" value="Genomic_DNA"/>
</dbReference>
<dbReference type="Gene3D" id="3.40.640.10">
    <property type="entry name" value="Type I PLP-dependent aspartate aminotransferase-like (Major domain)"/>
    <property type="match status" value="1"/>
</dbReference>
<dbReference type="STRING" id="1005945.SAMN05216561_102154"/>
<dbReference type="InterPro" id="IPR015422">
    <property type="entry name" value="PyrdxlP-dep_Trfase_small"/>
</dbReference>
<dbReference type="InterPro" id="IPR036390">
    <property type="entry name" value="WH_DNA-bd_sf"/>
</dbReference>
<dbReference type="Proteomes" id="UP000198649">
    <property type="component" value="Unassembled WGS sequence"/>
</dbReference>
<dbReference type="InterPro" id="IPR015421">
    <property type="entry name" value="PyrdxlP-dep_Trfase_major"/>
</dbReference>
<proteinExistence type="inferred from homology"/>
<name>A0A1I3CP06_9ACTN</name>
<evidence type="ECO:0000256" key="1">
    <source>
        <dbReference type="ARBA" id="ARBA00005384"/>
    </source>
</evidence>